<evidence type="ECO:0000313" key="3">
    <source>
        <dbReference type="Proteomes" id="UP000245783"/>
    </source>
</evidence>
<feature type="region of interest" description="Disordered" evidence="1">
    <location>
        <begin position="98"/>
        <end position="139"/>
    </location>
</feature>
<feature type="compositionally biased region" description="Polar residues" evidence="1">
    <location>
        <begin position="827"/>
        <end position="841"/>
    </location>
</feature>
<dbReference type="RefSeq" id="XP_025371267.1">
    <property type="nucleotide sequence ID" value="XM_025517365.1"/>
</dbReference>
<dbReference type="OrthoDB" id="1734943at2759"/>
<sequence length="1135" mass="117247">MALKTALHLRGRSSNDIHGSILPTDHRTSPPVSPAPSGTNTPSRSQSLSRGAVDADEPDLTGRQPKRSSSFGRGLGLSALAGLSKATDSVQLPAFARRSGHASNASDGLRTPPASSAQSNGYLSAHQAPTNGSLAAVGNPDPGHIAQFSLRLSELVNKAFQPVATTSPPAASLSAAVGAVAGPNRGAPSAPPLSAVTYDRRPLPLAARVQELAKLVTSELRYAAGIDDYLLRAVSRAALKALSLFVDRMDALLVSAARDVGASFVPLNAKDGTQPPAAMEYNLGLVALLWIVEDGLERCVEGDDRAGATHVISFDPLPAFVAEILAPVRQRMERSILHIVNPLLANLKIGLIGSIAQAVPTPFDRTASYVSLGVAAATSTTAIHSPAPAKGGSAQGPTWAKDFEGRMEGARRLLLPRLEARCGLDGEGWYVSLAVQMIWKGLLRLTARPMPPPASLMDPSCSRPNVDDASKTRNPTPAQLTSALKVVAGVARGRKREDALASSGRATPAAMLDAAHESPPLKPASSPPHTSKSLYEHGAGSPLAPPQTVCARASALQAADFVAFERCMQGYAQGFAPTAPGPRVPPAGAPKADIVALEDDEADSEGDDSDADELARAALAEALQAIRSCAIVAAHLDSYPVAVLNVLRMARSCQPGETQTSTASGMSTPTSVVTAPAEVCRALKAIPPLLLLHLVYARMPRSSVFENGQRGANDEAIPRIPSPPELFGLSWTDYSKALGGFASGETWASACASGWSDGIEGAWKACSTKVAQLEAALRQAQSELTKSQINSNAPDNVAPPTSPGLRQGLPEAAQRTKNAEAALSHMSAASTPALSRQSSIAEHSDHSVDTTDSMTLSMSALDAQQGRGEPLQQSGDASAEVAPGFSHLTSVISAPGMATGAKGPRWNLLKRSHLGKTGRDAAGTAVNGSSSPSPEQSPPFGPAGDGSATSTSSAAHGEGNARRTPFWRTSSTGHQAGLHLGANQPHENGTTGKAHAPTAFRIPGLSSASRSHSPRGKVDGATSPGIVTELSLEALDSDSRRVSGDHLHPATQKAQESIAHLGAEKAAVQTELASLDLLARTAEFVSRSKAALAQGVADGALTIGTPALDSQVASAPSVSTPPVDPRLSKLRFAEQ</sequence>
<name>A0A316W2I5_9BASI</name>
<dbReference type="GeneID" id="37039235"/>
<feature type="compositionally biased region" description="Polar residues" evidence="1">
    <location>
        <begin position="113"/>
        <end position="133"/>
    </location>
</feature>
<dbReference type="Proteomes" id="UP000245783">
    <property type="component" value="Unassembled WGS sequence"/>
</dbReference>
<gene>
    <name evidence="2" type="ORF">IE81DRAFT_47715</name>
</gene>
<organism evidence="2 3">
    <name type="scientific">Ceraceosorus guamensis</name>
    <dbReference type="NCBI Taxonomy" id="1522189"/>
    <lineage>
        <taxon>Eukaryota</taxon>
        <taxon>Fungi</taxon>
        <taxon>Dikarya</taxon>
        <taxon>Basidiomycota</taxon>
        <taxon>Ustilaginomycotina</taxon>
        <taxon>Exobasidiomycetes</taxon>
        <taxon>Ceraceosorales</taxon>
        <taxon>Ceraceosoraceae</taxon>
        <taxon>Ceraceosorus</taxon>
    </lineage>
</organism>
<feature type="region of interest" description="Disordered" evidence="1">
    <location>
        <begin position="1"/>
        <end position="73"/>
    </location>
</feature>
<keyword evidence="3" id="KW-1185">Reference proteome</keyword>
<accession>A0A316W2I5</accession>
<feature type="region of interest" description="Disordered" evidence="1">
    <location>
        <begin position="916"/>
        <end position="1025"/>
    </location>
</feature>
<feature type="region of interest" description="Disordered" evidence="1">
    <location>
        <begin position="784"/>
        <end position="851"/>
    </location>
</feature>
<dbReference type="EMBL" id="KZ819364">
    <property type="protein sequence ID" value="PWN44107.1"/>
    <property type="molecule type" value="Genomic_DNA"/>
</dbReference>
<reference evidence="2 3" key="1">
    <citation type="journal article" date="2018" name="Mol. Biol. Evol.">
        <title>Broad Genomic Sampling Reveals a Smut Pathogenic Ancestry of the Fungal Clade Ustilaginomycotina.</title>
        <authorList>
            <person name="Kijpornyongpan T."/>
            <person name="Mondo S.J."/>
            <person name="Barry K."/>
            <person name="Sandor L."/>
            <person name="Lee J."/>
            <person name="Lipzen A."/>
            <person name="Pangilinan J."/>
            <person name="LaButti K."/>
            <person name="Hainaut M."/>
            <person name="Henrissat B."/>
            <person name="Grigoriev I.V."/>
            <person name="Spatafora J.W."/>
            <person name="Aime M.C."/>
        </authorList>
    </citation>
    <scope>NUCLEOTIDE SEQUENCE [LARGE SCALE GENOMIC DNA]</scope>
    <source>
        <strain evidence="2 3">MCA 4658</strain>
    </source>
</reference>
<feature type="region of interest" description="Disordered" evidence="1">
    <location>
        <begin position="516"/>
        <end position="543"/>
    </location>
</feature>
<feature type="compositionally biased region" description="Low complexity" evidence="1">
    <location>
        <begin position="945"/>
        <end position="957"/>
    </location>
</feature>
<feature type="compositionally biased region" description="Polar residues" evidence="1">
    <location>
        <begin position="36"/>
        <end position="49"/>
    </location>
</feature>
<dbReference type="AlphaFoldDB" id="A0A316W2I5"/>
<evidence type="ECO:0000256" key="1">
    <source>
        <dbReference type="SAM" id="MobiDB-lite"/>
    </source>
</evidence>
<feature type="compositionally biased region" description="Polar residues" evidence="1">
    <location>
        <begin position="784"/>
        <end position="794"/>
    </location>
</feature>
<protein>
    <submittedName>
        <fullName evidence="2">Uncharacterized protein</fullName>
    </submittedName>
</protein>
<evidence type="ECO:0000313" key="2">
    <source>
        <dbReference type="EMBL" id="PWN44107.1"/>
    </source>
</evidence>
<dbReference type="InParanoid" id="A0A316W2I5"/>
<feature type="compositionally biased region" description="Polar residues" evidence="1">
    <location>
        <begin position="1111"/>
        <end position="1120"/>
    </location>
</feature>
<feature type="region of interest" description="Disordered" evidence="1">
    <location>
        <begin position="1111"/>
        <end position="1135"/>
    </location>
</feature>
<proteinExistence type="predicted"/>
<feature type="region of interest" description="Disordered" evidence="1">
    <location>
        <begin position="451"/>
        <end position="477"/>
    </location>
</feature>
<dbReference type="STRING" id="1522189.A0A316W2I5"/>